<accession>A0A6B0UFJ9</accession>
<organism evidence="2">
    <name type="scientific">Ixodes ricinus</name>
    <name type="common">Common tick</name>
    <name type="synonym">Acarus ricinus</name>
    <dbReference type="NCBI Taxonomy" id="34613"/>
    <lineage>
        <taxon>Eukaryota</taxon>
        <taxon>Metazoa</taxon>
        <taxon>Ecdysozoa</taxon>
        <taxon>Arthropoda</taxon>
        <taxon>Chelicerata</taxon>
        <taxon>Arachnida</taxon>
        <taxon>Acari</taxon>
        <taxon>Parasitiformes</taxon>
        <taxon>Ixodida</taxon>
        <taxon>Ixodoidea</taxon>
        <taxon>Ixodidae</taxon>
        <taxon>Ixodinae</taxon>
        <taxon>Ixodes</taxon>
    </lineage>
</organism>
<proteinExistence type="predicted"/>
<feature type="region of interest" description="Disordered" evidence="1">
    <location>
        <begin position="81"/>
        <end position="102"/>
    </location>
</feature>
<evidence type="ECO:0000256" key="1">
    <source>
        <dbReference type="SAM" id="MobiDB-lite"/>
    </source>
</evidence>
<protein>
    <submittedName>
        <fullName evidence="2">Putative secreted protein</fullName>
    </submittedName>
</protein>
<name>A0A6B0UFJ9_IXORI</name>
<dbReference type="AlphaFoldDB" id="A0A6B0UFJ9"/>
<reference evidence="2" key="1">
    <citation type="submission" date="2019-12" db="EMBL/GenBank/DDBJ databases">
        <title>An insight into the sialome of adult female Ixodes ricinus ticks feeding for 6 days.</title>
        <authorList>
            <person name="Perner J."/>
            <person name="Ribeiro J.M.C."/>
        </authorList>
    </citation>
    <scope>NUCLEOTIDE SEQUENCE</scope>
    <source>
        <strain evidence="2">Semi-engorged</strain>
        <tissue evidence="2">Salivary glands</tissue>
    </source>
</reference>
<feature type="region of interest" description="Disordered" evidence="1">
    <location>
        <begin position="38"/>
        <end position="60"/>
    </location>
</feature>
<sequence>MSWSLACCSSSLWPSWIAYGAERPKSCESIIDSSSWSGDTEEEALKPDGGTVYVTKPRRGTLTNSGNGTYAWFRKKRVPEQIALERNGPGTNGPGTNSSGIK</sequence>
<evidence type="ECO:0000313" key="2">
    <source>
        <dbReference type="EMBL" id="MXU88567.1"/>
    </source>
</evidence>
<dbReference type="EMBL" id="GIFC01006484">
    <property type="protein sequence ID" value="MXU88567.1"/>
    <property type="molecule type" value="Transcribed_RNA"/>
</dbReference>